<dbReference type="Gene3D" id="3.40.630.10">
    <property type="entry name" value="Zn peptidases"/>
    <property type="match status" value="1"/>
</dbReference>
<comment type="cofactor">
    <cofactor evidence="1 10">
        <name>Zn(2+)</name>
        <dbReference type="ChEBI" id="CHEBI:29105"/>
    </cofactor>
</comment>
<evidence type="ECO:0000256" key="10">
    <source>
        <dbReference type="RuleBase" id="RU004387"/>
    </source>
</evidence>
<name>E2ZCB3_9FIRM</name>
<evidence type="ECO:0000313" key="12">
    <source>
        <dbReference type="Proteomes" id="UP000003195"/>
    </source>
</evidence>
<dbReference type="GO" id="GO:0004177">
    <property type="term" value="F:aminopeptidase activity"/>
    <property type="evidence" value="ECO:0007669"/>
    <property type="project" value="UniProtKB-KW"/>
</dbReference>
<evidence type="ECO:0000313" key="11">
    <source>
        <dbReference type="EMBL" id="EFQ04100.1"/>
    </source>
</evidence>
<comment type="caution">
    <text evidence="11">The sequence shown here is derived from an EMBL/GenBank/DDBJ whole genome shotgun (WGS) entry which is preliminary data.</text>
</comment>
<dbReference type="eggNOG" id="COG1362">
    <property type="taxonomic scope" value="Bacteria"/>
</dbReference>
<dbReference type="HOGENOM" id="CLU_019532_2_0_9"/>
<evidence type="ECO:0000256" key="7">
    <source>
        <dbReference type="ARBA" id="ARBA00022833"/>
    </source>
</evidence>
<reference evidence="11 12" key="1">
    <citation type="submission" date="2010-08" db="EMBL/GenBank/DDBJ databases">
        <authorList>
            <person name="Weinstock G."/>
            <person name="Sodergren E."/>
            <person name="Clifton S."/>
            <person name="Fulton L."/>
            <person name="Fulton B."/>
            <person name="Courtney L."/>
            <person name="Fronick C."/>
            <person name="Harrison M."/>
            <person name="Strong C."/>
            <person name="Farmer C."/>
            <person name="Delahaunty K."/>
            <person name="Markovic C."/>
            <person name="Hall O."/>
            <person name="Minx P."/>
            <person name="Tomlinson C."/>
            <person name="Mitreva M."/>
            <person name="Hou S."/>
            <person name="Chen J."/>
            <person name="Wollam A."/>
            <person name="Pepin K.H."/>
            <person name="Johnson M."/>
            <person name="Bhonagiri V."/>
            <person name="Zhang X."/>
            <person name="Suruliraj S."/>
            <person name="Warren W."/>
            <person name="Chinwalla A."/>
            <person name="Mardis E.R."/>
            <person name="Wilson R.K."/>
        </authorList>
    </citation>
    <scope>NUCLEOTIDE SEQUENCE [LARGE SCALE GENOMIC DNA]</scope>
    <source>
        <strain evidence="11 12">F0359</strain>
    </source>
</reference>
<keyword evidence="6 9" id="KW-0378">Hydrolase</keyword>
<evidence type="ECO:0000256" key="6">
    <source>
        <dbReference type="ARBA" id="ARBA00022801"/>
    </source>
</evidence>
<keyword evidence="8 9" id="KW-0482">Metalloprotease</keyword>
<dbReference type="GO" id="GO:0005737">
    <property type="term" value="C:cytoplasm"/>
    <property type="evidence" value="ECO:0007669"/>
    <property type="project" value="UniProtKB-ARBA"/>
</dbReference>
<comment type="similarity">
    <text evidence="2 9">Belongs to the peptidase M18 family.</text>
</comment>
<accession>E2ZCB3</accession>
<organism evidence="11 12">
    <name type="scientific">Megasphaera micronuciformis F0359</name>
    <dbReference type="NCBI Taxonomy" id="706434"/>
    <lineage>
        <taxon>Bacteria</taxon>
        <taxon>Bacillati</taxon>
        <taxon>Bacillota</taxon>
        <taxon>Negativicutes</taxon>
        <taxon>Veillonellales</taxon>
        <taxon>Veillonellaceae</taxon>
        <taxon>Megasphaera</taxon>
    </lineage>
</organism>
<dbReference type="GO" id="GO:0008237">
    <property type="term" value="F:metallopeptidase activity"/>
    <property type="evidence" value="ECO:0007669"/>
    <property type="project" value="UniProtKB-KW"/>
</dbReference>
<dbReference type="GO" id="GO:0008270">
    <property type="term" value="F:zinc ion binding"/>
    <property type="evidence" value="ECO:0007669"/>
    <property type="project" value="InterPro"/>
</dbReference>
<gene>
    <name evidence="11" type="ORF">HMPREF9429_01285</name>
</gene>
<evidence type="ECO:0000256" key="1">
    <source>
        <dbReference type="ARBA" id="ARBA00001947"/>
    </source>
</evidence>
<dbReference type="PRINTS" id="PR00932">
    <property type="entry name" value="AMINO1PTASE"/>
</dbReference>
<dbReference type="InterPro" id="IPR001948">
    <property type="entry name" value="Peptidase_M18"/>
</dbReference>
<dbReference type="SUPFAM" id="SSF101821">
    <property type="entry name" value="Aminopeptidase/glucanase lid domain"/>
    <property type="match status" value="1"/>
</dbReference>
<dbReference type="AlphaFoldDB" id="E2ZCB3"/>
<evidence type="ECO:0000256" key="5">
    <source>
        <dbReference type="ARBA" id="ARBA00022723"/>
    </source>
</evidence>
<evidence type="ECO:0000256" key="3">
    <source>
        <dbReference type="ARBA" id="ARBA00022438"/>
    </source>
</evidence>
<keyword evidence="4 9" id="KW-0645">Protease</keyword>
<keyword evidence="3 9" id="KW-0031">Aminopeptidase</keyword>
<dbReference type="PANTHER" id="PTHR28570:SF3">
    <property type="entry name" value="ASPARTYL AMINOPEPTIDASE"/>
    <property type="match status" value="1"/>
</dbReference>
<evidence type="ECO:0000256" key="2">
    <source>
        <dbReference type="ARBA" id="ARBA00008290"/>
    </source>
</evidence>
<dbReference type="STRING" id="706434.HMPREF9429_01285"/>
<dbReference type="Gene3D" id="2.30.250.10">
    <property type="entry name" value="Aminopeptidase i, Domain 2"/>
    <property type="match status" value="1"/>
</dbReference>
<keyword evidence="7 9" id="KW-0862">Zinc</keyword>
<dbReference type="InterPro" id="IPR023358">
    <property type="entry name" value="Peptidase_M18_dom2"/>
</dbReference>
<dbReference type="NCBIfam" id="NF002759">
    <property type="entry name" value="PRK02813.1"/>
    <property type="match status" value="1"/>
</dbReference>
<proteinExistence type="inferred from homology"/>
<evidence type="ECO:0000256" key="9">
    <source>
        <dbReference type="RuleBase" id="RU004386"/>
    </source>
</evidence>
<keyword evidence="5 9" id="KW-0479">Metal-binding</keyword>
<dbReference type="PANTHER" id="PTHR28570">
    <property type="entry name" value="ASPARTYL AMINOPEPTIDASE"/>
    <property type="match status" value="1"/>
</dbReference>
<dbReference type="SUPFAM" id="SSF53187">
    <property type="entry name" value="Zn-dependent exopeptidases"/>
    <property type="match status" value="1"/>
</dbReference>
<keyword evidence="12" id="KW-1185">Reference proteome</keyword>
<sequence length="430" mass="47637">MRKERIMTQQTHSLFNLIEQGVSPFHVVNICKERLTKSGFIELNPTEKWNLECRKKYFISYYDSTLIAFTVGTDPLNSLRLAAAHTDFPCLKIKPNPDVRKPPYGLLNIEAYGGLIRHAWLDRPLSVAGKVITKGHTVFAPQSHLINFEKAVAVIPEPAIHMNRTVNESASFNIQTNMLPLLTLLDKDTTDDFFLSALGNICHIEKDEILAYDLNLYPLIQPTYMGLNNEFIGSSRLDNLTSVDACVKALETSHPQGLSMICLFDNEEVGSRTKQGAASFIIPDLLRRIYVDLGYSEDTYTRQCASAFLLSVDVAHAYHPNYEEKNDITNYPVLNGGVVIKRASDQSYAGDAEAVAVITALAEEAKIPVQTFVNRADQRGGTTLGSLLSANLPVRALDIGIPLLSMHSTFETAGAADQSHLISLLQAYFS</sequence>
<evidence type="ECO:0000256" key="4">
    <source>
        <dbReference type="ARBA" id="ARBA00022670"/>
    </source>
</evidence>
<dbReference type="EC" id="3.4.11.-" evidence="10"/>
<protein>
    <recommendedName>
        <fullName evidence="10">M18 family aminopeptidase</fullName>
        <ecNumber evidence="10">3.4.11.-</ecNumber>
    </recommendedName>
</protein>
<dbReference type="EMBL" id="AECS01000037">
    <property type="protein sequence ID" value="EFQ04100.1"/>
    <property type="molecule type" value="Genomic_DNA"/>
</dbReference>
<dbReference type="Proteomes" id="UP000003195">
    <property type="component" value="Unassembled WGS sequence"/>
</dbReference>
<dbReference type="GO" id="GO:0006508">
    <property type="term" value="P:proteolysis"/>
    <property type="evidence" value="ECO:0007669"/>
    <property type="project" value="UniProtKB-KW"/>
</dbReference>
<evidence type="ECO:0000256" key="8">
    <source>
        <dbReference type="ARBA" id="ARBA00023049"/>
    </source>
</evidence>
<dbReference type="Pfam" id="PF02127">
    <property type="entry name" value="Peptidase_M18"/>
    <property type="match status" value="1"/>
</dbReference>